<organism evidence="1 2">
    <name type="scientific">Armatimonas rosea</name>
    <dbReference type="NCBI Taxonomy" id="685828"/>
    <lineage>
        <taxon>Bacteria</taxon>
        <taxon>Bacillati</taxon>
        <taxon>Armatimonadota</taxon>
        <taxon>Armatimonadia</taxon>
        <taxon>Armatimonadales</taxon>
        <taxon>Armatimonadaceae</taxon>
        <taxon>Armatimonas</taxon>
    </lineage>
</organism>
<dbReference type="AlphaFoldDB" id="A0A7W9SVM6"/>
<accession>A0A7W9SVM6</accession>
<dbReference type="EMBL" id="JACHGW010000008">
    <property type="protein sequence ID" value="MBB6053696.1"/>
    <property type="molecule type" value="Genomic_DNA"/>
</dbReference>
<gene>
    <name evidence="1" type="ORF">HNQ39_005538</name>
</gene>
<dbReference type="RefSeq" id="WP_184203788.1">
    <property type="nucleotide sequence ID" value="NZ_JACHGW010000008.1"/>
</dbReference>
<evidence type="ECO:0000313" key="1">
    <source>
        <dbReference type="EMBL" id="MBB6053696.1"/>
    </source>
</evidence>
<evidence type="ECO:0000313" key="2">
    <source>
        <dbReference type="Proteomes" id="UP000520814"/>
    </source>
</evidence>
<protein>
    <submittedName>
        <fullName evidence="1">Uncharacterized protein</fullName>
    </submittedName>
</protein>
<proteinExistence type="predicted"/>
<comment type="caution">
    <text evidence="1">The sequence shown here is derived from an EMBL/GenBank/DDBJ whole genome shotgun (WGS) entry which is preliminary data.</text>
</comment>
<reference evidence="1 2" key="1">
    <citation type="submission" date="2020-08" db="EMBL/GenBank/DDBJ databases">
        <title>Genomic Encyclopedia of Type Strains, Phase IV (KMG-IV): sequencing the most valuable type-strain genomes for metagenomic binning, comparative biology and taxonomic classification.</title>
        <authorList>
            <person name="Goeker M."/>
        </authorList>
    </citation>
    <scope>NUCLEOTIDE SEQUENCE [LARGE SCALE GENOMIC DNA]</scope>
    <source>
        <strain evidence="1 2">DSM 23562</strain>
    </source>
</reference>
<keyword evidence="2" id="KW-1185">Reference proteome</keyword>
<dbReference type="Proteomes" id="UP000520814">
    <property type="component" value="Unassembled WGS sequence"/>
</dbReference>
<sequence>MRRDRVLFGLVCLVLAGVGIDALRRFAFPEIYNLYTRRFLDKEIIILQKMDISPYNTWTVFVVDKGTRKLVLTPSSREQGNCIKEIFLSKDQRYIYLKAISASAGFDLASGNITHDPQVAQSSLSEHGGAGTQLFPPYDGQMQQREISEWEAQAWLKLAPTAQNQ</sequence>
<name>A0A7W9SVM6_ARMRO</name>